<dbReference type="PANTHER" id="PTHR47234">
    <property type="match status" value="1"/>
</dbReference>
<organism evidence="14 15">
    <name type="scientific">Neoasaia chiangmaiensis</name>
    <dbReference type="NCBI Taxonomy" id="320497"/>
    <lineage>
        <taxon>Bacteria</taxon>
        <taxon>Pseudomonadati</taxon>
        <taxon>Pseudomonadota</taxon>
        <taxon>Alphaproteobacteria</taxon>
        <taxon>Acetobacterales</taxon>
        <taxon>Acetobacteraceae</taxon>
        <taxon>Neoasaia</taxon>
    </lineage>
</organism>
<evidence type="ECO:0000259" key="13">
    <source>
        <dbReference type="Pfam" id="PF07715"/>
    </source>
</evidence>
<evidence type="ECO:0000313" key="15">
    <source>
        <dbReference type="Proteomes" id="UP000188604"/>
    </source>
</evidence>
<keyword evidence="11" id="KW-0732">Signal</keyword>
<proteinExistence type="inferred from homology"/>
<keyword evidence="14" id="KW-0675">Receptor</keyword>
<dbReference type="STRING" id="320497.A0U93_10745"/>
<name>A0A1U9KRN8_9PROT</name>
<dbReference type="InterPro" id="IPR012910">
    <property type="entry name" value="Plug_dom"/>
</dbReference>
<keyword evidence="2 8" id="KW-0813">Transport</keyword>
<sequence>MSLKRSLFAATILALPFGVAHAATPSQTKHKHASHKTAPAARSASTPGTVASAAPAAVPAPSMTSSRTRRRSSARDASGDAGESVIVTGTHAFNRRARDSSSPVSVVSSAALRRSGQLNLADAITRVDPSITMMANGSDAGALTSSIRMRGLNPNEVLVLVDGKRRNTTANIYADAGPQMGSTPVDLNMIPAGAIDHIEILRDGAAAMYGSDAIAGVVNIITKKTSHGINTVAQTGANAYNGDGWQYLVGADGGTKLGKDGFLHISGQVYHTDHMVVNSRSAADNRADKTLYPQYAKYNFPANSNKILSNPEETRENLSIEWGKDITEGINTYGLITYAHRHAEAYENYRVPSVAPSAYPYGFSPLETIEENNFQANLGIKGDNLFGFHWDLSTLYGEDDDDIGNKNTFNPNYYKQYGSSPTTVRGESYKLAQWTSNFDMRRNFNIANVVPMTLAMGAEHRLEMYHVYAGEPASYLLGGTQGYAGLTPQNAGQWQRNVWAGYIDGDFHPTKKWDLDFAGRFEHYTDFGNTENGKVTTRYDFTKQIAIRGTISNGFRAPTLPEEHFSSLNVSPTGASGLLSTTSVAGRTIGAQNLKPERSTSAEGGIIVEPVPGFHVSADVYQINIRDRIIGSATVNGQTAYDAIALTGVQVPSGDIALSDVTANYFANAASTRTQGLDIEADYLLHMHRYGNLNLSMMLNLNRTRIHHVNTDAFGNPLVNAQTLGYLTTGSPRSKIILNAYWTYHQWDVNVRQTRYGQTTSMLSYQNLASTTQTCQGQPLQYSNVCWAQFNNTPVWLTDLEVGYRFNDHWHLAIGANNIFNERPRHVNRVNNYLGPKIYDTDSSGIPIGGGYYYGRINANF</sequence>
<dbReference type="OrthoDB" id="7483329at2"/>
<dbReference type="InterPro" id="IPR037066">
    <property type="entry name" value="Plug_dom_sf"/>
</dbReference>
<reference evidence="14 15" key="1">
    <citation type="submission" date="2016-03" db="EMBL/GenBank/DDBJ databases">
        <title>Acetic acid bacteria sequencing.</title>
        <authorList>
            <person name="Brandt J."/>
            <person name="Jakob F."/>
            <person name="Vogel R.F."/>
        </authorList>
    </citation>
    <scope>NUCLEOTIDE SEQUENCE [LARGE SCALE GENOMIC DNA]</scope>
    <source>
        <strain evidence="14 15">NBRC 101099</strain>
    </source>
</reference>
<dbReference type="InterPro" id="IPR000531">
    <property type="entry name" value="Beta-barrel_TonB"/>
</dbReference>
<evidence type="ECO:0000256" key="1">
    <source>
        <dbReference type="ARBA" id="ARBA00004571"/>
    </source>
</evidence>
<comment type="subcellular location">
    <subcellularLocation>
        <location evidence="1 8">Cell outer membrane</location>
        <topology evidence="1 8">Multi-pass membrane protein</topology>
    </subcellularLocation>
</comment>
<evidence type="ECO:0000256" key="4">
    <source>
        <dbReference type="ARBA" id="ARBA00022692"/>
    </source>
</evidence>
<evidence type="ECO:0000259" key="12">
    <source>
        <dbReference type="Pfam" id="PF00593"/>
    </source>
</evidence>
<evidence type="ECO:0000313" key="14">
    <source>
        <dbReference type="EMBL" id="AQS88340.1"/>
    </source>
</evidence>
<dbReference type="InterPro" id="IPR039426">
    <property type="entry name" value="TonB-dep_rcpt-like"/>
</dbReference>
<keyword evidence="3 8" id="KW-1134">Transmembrane beta strand</keyword>
<evidence type="ECO:0000256" key="9">
    <source>
        <dbReference type="RuleBase" id="RU003357"/>
    </source>
</evidence>
<feature type="compositionally biased region" description="Low complexity" evidence="10">
    <location>
        <begin position="43"/>
        <end position="66"/>
    </location>
</feature>
<feature type="domain" description="TonB-dependent receptor-like beta-barrel" evidence="12">
    <location>
        <begin position="337"/>
        <end position="819"/>
    </location>
</feature>
<keyword evidence="5 9" id="KW-0798">TonB box</keyword>
<dbReference type="Gene3D" id="2.40.170.20">
    <property type="entry name" value="TonB-dependent receptor, beta-barrel domain"/>
    <property type="match status" value="1"/>
</dbReference>
<keyword evidence="6 8" id="KW-0472">Membrane</keyword>
<dbReference type="PROSITE" id="PS52016">
    <property type="entry name" value="TONB_DEPENDENT_REC_3"/>
    <property type="match status" value="1"/>
</dbReference>
<accession>A0A1U9KRN8</accession>
<feature type="chain" id="PRO_5012752983" evidence="11">
    <location>
        <begin position="23"/>
        <end position="861"/>
    </location>
</feature>
<dbReference type="AlphaFoldDB" id="A0A1U9KRN8"/>
<evidence type="ECO:0000256" key="2">
    <source>
        <dbReference type="ARBA" id="ARBA00022448"/>
    </source>
</evidence>
<comment type="similarity">
    <text evidence="8 9">Belongs to the TonB-dependent receptor family.</text>
</comment>
<dbReference type="EMBL" id="CP014691">
    <property type="protein sequence ID" value="AQS88340.1"/>
    <property type="molecule type" value="Genomic_DNA"/>
</dbReference>
<feature type="signal peptide" evidence="11">
    <location>
        <begin position="1"/>
        <end position="22"/>
    </location>
</feature>
<evidence type="ECO:0000256" key="3">
    <source>
        <dbReference type="ARBA" id="ARBA00022452"/>
    </source>
</evidence>
<evidence type="ECO:0000256" key="10">
    <source>
        <dbReference type="SAM" id="MobiDB-lite"/>
    </source>
</evidence>
<dbReference type="Gene3D" id="2.170.130.10">
    <property type="entry name" value="TonB-dependent receptor, plug domain"/>
    <property type="match status" value="1"/>
</dbReference>
<dbReference type="Pfam" id="PF07715">
    <property type="entry name" value="Plug"/>
    <property type="match status" value="1"/>
</dbReference>
<dbReference type="SUPFAM" id="SSF56935">
    <property type="entry name" value="Porins"/>
    <property type="match status" value="1"/>
</dbReference>
<dbReference type="GO" id="GO:0009279">
    <property type="term" value="C:cell outer membrane"/>
    <property type="evidence" value="ECO:0007669"/>
    <property type="project" value="UniProtKB-SubCell"/>
</dbReference>
<evidence type="ECO:0000256" key="8">
    <source>
        <dbReference type="PROSITE-ProRule" id="PRU01360"/>
    </source>
</evidence>
<dbReference type="CDD" id="cd01347">
    <property type="entry name" value="ligand_gated_channel"/>
    <property type="match status" value="1"/>
</dbReference>
<dbReference type="Proteomes" id="UP000188604">
    <property type="component" value="Chromosome"/>
</dbReference>
<dbReference type="KEGG" id="nch:A0U93_10745"/>
<feature type="region of interest" description="Disordered" evidence="10">
    <location>
        <begin position="26"/>
        <end position="104"/>
    </location>
</feature>
<protein>
    <submittedName>
        <fullName evidence="14">TonB-dependent receptor</fullName>
    </submittedName>
</protein>
<keyword evidence="15" id="KW-1185">Reference proteome</keyword>
<evidence type="ECO:0000256" key="6">
    <source>
        <dbReference type="ARBA" id="ARBA00023136"/>
    </source>
</evidence>
<keyword evidence="7 8" id="KW-0998">Cell outer membrane</keyword>
<dbReference type="InterPro" id="IPR036942">
    <property type="entry name" value="Beta-barrel_TonB_sf"/>
</dbReference>
<gene>
    <name evidence="14" type="ORF">A0U93_10745</name>
</gene>
<evidence type="ECO:0000256" key="11">
    <source>
        <dbReference type="SAM" id="SignalP"/>
    </source>
</evidence>
<dbReference type="PANTHER" id="PTHR47234:SF3">
    <property type="entry name" value="SECRETIN_TONB SHORT N-TERMINAL DOMAIN-CONTAINING PROTEIN"/>
    <property type="match status" value="1"/>
</dbReference>
<evidence type="ECO:0000256" key="7">
    <source>
        <dbReference type="ARBA" id="ARBA00023237"/>
    </source>
</evidence>
<keyword evidence="4 8" id="KW-0812">Transmembrane</keyword>
<dbReference type="Pfam" id="PF00593">
    <property type="entry name" value="TonB_dep_Rec_b-barrel"/>
    <property type="match status" value="1"/>
</dbReference>
<feature type="domain" description="TonB-dependent receptor plug" evidence="13">
    <location>
        <begin position="97"/>
        <end position="217"/>
    </location>
</feature>
<evidence type="ECO:0000256" key="5">
    <source>
        <dbReference type="ARBA" id="ARBA00023077"/>
    </source>
</evidence>